<name>A0A2S4PP13_9PEZI</name>
<gene>
    <name evidence="3" type="ORF">EPUL_004390</name>
</gene>
<dbReference type="PROSITE" id="PS50879">
    <property type="entry name" value="RNASE_H_1"/>
    <property type="match status" value="1"/>
</dbReference>
<evidence type="ECO:0000313" key="4">
    <source>
        <dbReference type="Proteomes" id="UP000237438"/>
    </source>
</evidence>
<feature type="region of interest" description="Disordered" evidence="1">
    <location>
        <begin position="1"/>
        <end position="63"/>
    </location>
</feature>
<dbReference type="SUPFAM" id="SSF53098">
    <property type="entry name" value="Ribonuclease H-like"/>
    <property type="match status" value="1"/>
</dbReference>
<dbReference type="Proteomes" id="UP000237438">
    <property type="component" value="Unassembled WGS sequence"/>
</dbReference>
<dbReference type="OrthoDB" id="5145195at2759"/>
<organism evidence="3 4">
    <name type="scientific">Erysiphe pulchra</name>
    <dbReference type="NCBI Taxonomy" id="225359"/>
    <lineage>
        <taxon>Eukaryota</taxon>
        <taxon>Fungi</taxon>
        <taxon>Dikarya</taxon>
        <taxon>Ascomycota</taxon>
        <taxon>Pezizomycotina</taxon>
        <taxon>Leotiomycetes</taxon>
        <taxon>Erysiphales</taxon>
        <taxon>Erysiphaceae</taxon>
        <taxon>Erysiphe</taxon>
    </lineage>
</organism>
<accession>A0A2S4PP13</accession>
<evidence type="ECO:0000256" key="1">
    <source>
        <dbReference type="SAM" id="MobiDB-lite"/>
    </source>
</evidence>
<evidence type="ECO:0000259" key="2">
    <source>
        <dbReference type="PROSITE" id="PS50879"/>
    </source>
</evidence>
<feature type="domain" description="RNase H type-1" evidence="2">
    <location>
        <begin position="56"/>
        <end position="203"/>
    </location>
</feature>
<protein>
    <recommendedName>
        <fullName evidence="2">RNase H type-1 domain-containing protein</fullName>
    </recommendedName>
</protein>
<evidence type="ECO:0000313" key="3">
    <source>
        <dbReference type="EMBL" id="POS83765.1"/>
    </source>
</evidence>
<dbReference type="InterPro" id="IPR002156">
    <property type="entry name" value="RNaseH_domain"/>
</dbReference>
<proteinExistence type="predicted"/>
<reference evidence="3 4" key="1">
    <citation type="submission" date="2017-10" db="EMBL/GenBank/DDBJ databases">
        <title>Development of genomic resources for the powdery mildew, Erysiphe pulchra.</title>
        <authorList>
            <person name="Wadl P.A."/>
            <person name="Mack B.M."/>
            <person name="Moore G."/>
            <person name="Beltz S.B."/>
        </authorList>
    </citation>
    <scope>NUCLEOTIDE SEQUENCE [LARGE SCALE GENOMIC DNA]</scope>
    <source>
        <strain evidence="3">Cflorida</strain>
    </source>
</reference>
<comment type="caution">
    <text evidence="3">The sequence shown here is derived from an EMBL/GenBank/DDBJ whole genome shotgun (WGS) entry which is preliminary data.</text>
</comment>
<dbReference type="EMBL" id="PEDP01001370">
    <property type="protein sequence ID" value="POS83765.1"/>
    <property type="molecule type" value="Genomic_DNA"/>
</dbReference>
<feature type="compositionally biased region" description="Basic and acidic residues" evidence="1">
    <location>
        <begin position="1"/>
        <end position="11"/>
    </location>
</feature>
<dbReference type="GO" id="GO:0004523">
    <property type="term" value="F:RNA-DNA hybrid ribonuclease activity"/>
    <property type="evidence" value="ECO:0007669"/>
    <property type="project" value="InterPro"/>
</dbReference>
<dbReference type="AlphaFoldDB" id="A0A2S4PP13"/>
<feature type="compositionally biased region" description="Polar residues" evidence="1">
    <location>
        <begin position="12"/>
        <end position="23"/>
    </location>
</feature>
<dbReference type="InterPro" id="IPR012337">
    <property type="entry name" value="RNaseH-like_sf"/>
</dbReference>
<sequence>MENGEDLDRSGSEQMGLSQSIYAASQGKARGKTPSYDDTTKTYLPKISEANLPSKPSKPMPNYTTRARKIDNRIFALVIKLEPEGAIVKTVQKVIIYTSNQDVEVFVALQGIKAAIALPSTRLSKDLWVFSDSQVIARKLLVKSSTPTSQTLYLEALEVTKLWKAQARLPHISEGEVKVCRVPSHAGIEGNDLADSEAKRGAAMPSNVPHQQHSLVSIRRWKSTQTKCSGDTWWEIQALRVYTQLEIIVLDLVFTSIIGAQCNIEEYRHTTSDYETLLTTLSLKGYAEKTPEEWFTLIPDASPKFILGIKETLKSDKILLQDLDKPTLEQLLSQDLDELANTIIKSIQINMERFLTRKKQSGQGTKWWNQECKEKAKAYRQARKQGSAIPEKYALRNTTRAAKRSYWMRQIQDASIPKDIYRITGWHKNKGPSTSLPL</sequence>
<dbReference type="Gene3D" id="3.30.420.10">
    <property type="entry name" value="Ribonuclease H-like superfamily/Ribonuclease H"/>
    <property type="match status" value="1"/>
</dbReference>
<dbReference type="GO" id="GO:0003676">
    <property type="term" value="F:nucleic acid binding"/>
    <property type="evidence" value="ECO:0007669"/>
    <property type="project" value="InterPro"/>
</dbReference>
<feature type="non-terminal residue" evidence="3">
    <location>
        <position position="438"/>
    </location>
</feature>
<dbReference type="InterPro" id="IPR036397">
    <property type="entry name" value="RNaseH_sf"/>
</dbReference>
<keyword evidence="4" id="KW-1185">Reference proteome</keyword>